<gene>
    <name evidence="2" type="ORF">FCALED_LOCUS16522</name>
</gene>
<organism evidence="2 3">
    <name type="scientific">Funneliformis caledonium</name>
    <dbReference type="NCBI Taxonomy" id="1117310"/>
    <lineage>
        <taxon>Eukaryota</taxon>
        <taxon>Fungi</taxon>
        <taxon>Fungi incertae sedis</taxon>
        <taxon>Mucoromycota</taxon>
        <taxon>Glomeromycotina</taxon>
        <taxon>Glomeromycetes</taxon>
        <taxon>Glomerales</taxon>
        <taxon>Glomeraceae</taxon>
        <taxon>Funneliformis</taxon>
    </lineage>
</organism>
<name>A0A9N9NRK5_9GLOM</name>
<dbReference type="Proteomes" id="UP000789570">
    <property type="component" value="Unassembled WGS sequence"/>
</dbReference>
<dbReference type="AlphaFoldDB" id="A0A9N9NRK5"/>
<protein>
    <submittedName>
        <fullName evidence="2">8205_t:CDS:1</fullName>
    </submittedName>
</protein>
<evidence type="ECO:0000313" key="3">
    <source>
        <dbReference type="Proteomes" id="UP000789570"/>
    </source>
</evidence>
<keyword evidence="3" id="KW-1185">Reference proteome</keyword>
<feature type="non-terminal residue" evidence="2">
    <location>
        <position position="50"/>
    </location>
</feature>
<accession>A0A9N9NRK5</accession>
<evidence type="ECO:0000313" key="2">
    <source>
        <dbReference type="EMBL" id="CAG8754649.1"/>
    </source>
</evidence>
<dbReference type="EMBL" id="CAJVPQ010019751">
    <property type="protein sequence ID" value="CAG8754649.1"/>
    <property type="molecule type" value="Genomic_DNA"/>
</dbReference>
<feature type="region of interest" description="Disordered" evidence="1">
    <location>
        <begin position="1"/>
        <end position="50"/>
    </location>
</feature>
<evidence type="ECO:0000256" key="1">
    <source>
        <dbReference type="SAM" id="MobiDB-lite"/>
    </source>
</evidence>
<comment type="caution">
    <text evidence="2">The sequence shown here is derived from an EMBL/GenBank/DDBJ whole genome shotgun (WGS) entry which is preliminary data.</text>
</comment>
<sequence length="50" mass="5569">MHVYYITEKRTEKGTKTEETYGTGDIYMSTPGSVSKLDESAATPLRRPTA</sequence>
<feature type="compositionally biased region" description="Basic and acidic residues" evidence="1">
    <location>
        <begin position="7"/>
        <end position="19"/>
    </location>
</feature>
<proteinExistence type="predicted"/>
<reference evidence="2" key="1">
    <citation type="submission" date="2021-06" db="EMBL/GenBank/DDBJ databases">
        <authorList>
            <person name="Kallberg Y."/>
            <person name="Tangrot J."/>
            <person name="Rosling A."/>
        </authorList>
    </citation>
    <scope>NUCLEOTIDE SEQUENCE</scope>
    <source>
        <strain evidence="2">UK204</strain>
    </source>
</reference>